<dbReference type="GO" id="GO:0098794">
    <property type="term" value="C:postsynapse"/>
    <property type="evidence" value="ECO:0007669"/>
    <property type="project" value="GOC"/>
</dbReference>
<dbReference type="Gene3D" id="2.60.490.10">
    <property type="entry name" value="atp-gated p2x4 ion channel domain"/>
    <property type="match status" value="1"/>
</dbReference>
<sequence length="195" mass="22102">MVRLDKFKSGFLGFFVYSTVRSATIKSHRVGIAYRLAQFILLIYIIGWELIYKKGYQAFDTVSSSVTTKVKGQGFVPMNSSINRSMDKNDPFYYQKLFSFDQNKTYRLLDTADYVVPPNEYNSIFIMSNFIETTQSQGRCDEEVTKPKAKCLTDEDCMDLGDATNSWNGIPTGRCINSSTTPGVNVCEVISDFNL</sequence>
<keyword evidence="8" id="KW-1071">Ligand-gated ion channel</keyword>
<comment type="caution">
    <text evidence="11">The sequence shown here is derived from an EMBL/GenBank/DDBJ whole genome shotgun (WGS) entry which is preliminary data.</text>
</comment>
<dbReference type="PANTHER" id="PTHR10125:SF31">
    <property type="entry name" value="P2X RECEPTOR E"/>
    <property type="match status" value="1"/>
</dbReference>
<dbReference type="OrthoDB" id="494673at2759"/>
<dbReference type="PANTHER" id="PTHR10125">
    <property type="entry name" value="P2X PURINOCEPTOR"/>
    <property type="match status" value="1"/>
</dbReference>
<dbReference type="Proteomes" id="UP000276133">
    <property type="component" value="Unassembled WGS sequence"/>
</dbReference>
<proteinExistence type="inferred from homology"/>
<evidence type="ECO:0000256" key="4">
    <source>
        <dbReference type="ARBA" id="ARBA00022692"/>
    </source>
</evidence>
<reference evidence="11 12" key="1">
    <citation type="journal article" date="2018" name="Sci. Rep.">
        <title>Genomic signatures of local adaptation to the degree of environmental predictability in rotifers.</title>
        <authorList>
            <person name="Franch-Gras L."/>
            <person name="Hahn C."/>
            <person name="Garcia-Roger E.M."/>
            <person name="Carmona M.J."/>
            <person name="Serra M."/>
            <person name="Gomez A."/>
        </authorList>
    </citation>
    <scope>NUCLEOTIDE SEQUENCE [LARGE SCALE GENOMIC DNA]</scope>
    <source>
        <strain evidence="11">HYR1</strain>
    </source>
</reference>
<keyword evidence="9" id="KW-0407">Ion channel</keyword>
<evidence type="ECO:0000256" key="9">
    <source>
        <dbReference type="ARBA" id="ARBA00023303"/>
    </source>
</evidence>
<dbReference type="GO" id="GO:0004931">
    <property type="term" value="F:extracellularly ATP-gated monoatomic cation channel activity"/>
    <property type="evidence" value="ECO:0007669"/>
    <property type="project" value="TreeGrafter"/>
</dbReference>
<dbReference type="InterPro" id="IPR059116">
    <property type="entry name" value="P2X_receptor"/>
</dbReference>
<dbReference type="EMBL" id="REGN01002854">
    <property type="protein sequence ID" value="RNA25785.1"/>
    <property type="molecule type" value="Genomic_DNA"/>
</dbReference>
<keyword evidence="4 10" id="KW-0812">Transmembrane</keyword>
<evidence type="ECO:0000256" key="6">
    <source>
        <dbReference type="ARBA" id="ARBA00023065"/>
    </source>
</evidence>
<evidence type="ECO:0000256" key="5">
    <source>
        <dbReference type="ARBA" id="ARBA00022989"/>
    </source>
</evidence>
<dbReference type="GO" id="GO:0012505">
    <property type="term" value="C:endomembrane system"/>
    <property type="evidence" value="ECO:0007669"/>
    <property type="project" value="UniProtKB-SubCell"/>
</dbReference>
<protein>
    <submittedName>
        <fullName evidence="11">P2X purinoceptor 5</fullName>
    </submittedName>
</protein>
<evidence type="ECO:0000256" key="7">
    <source>
        <dbReference type="ARBA" id="ARBA00023136"/>
    </source>
</evidence>
<keyword evidence="12" id="KW-1185">Reference proteome</keyword>
<evidence type="ECO:0000256" key="10">
    <source>
        <dbReference type="SAM" id="Phobius"/>
    </source>
</evidence>
<accession>A0A3M7RR21</accession>
<gene>
    <name evidence="11" type="ORF">BpHYR1_043672</name>
</gene>
<keyword evidence="5 10" id="KW-1133">Transmembrane helix</keyword>
<comment type="subcellular location">
    <subcellularLocation>
        <location evidence="1">Endomembrane system</location>
    </subcellularLocation>
</comment>
<name>A0A3M7RR21_BRAPC</name>
<keyword evidence="3" id="KW-0813">Transport</keyword>
<keyword evidence="6" id="KW-0406">Ion transport</keyword>
<evidence type="ECO:0000256" key="8">
    <source>
        <dbReference type="ARBA" id="ARBA00023286"/>
    </source>
</evidence>
<dbReference type="STRING" id="10195.A0A3M7RR21"/>
<comment type="similarity">
    <text evidence="2">Belongs to the P2X receptor family.</text>
</comment>
<evidence type="ECO:0000313" key="11">
    <source>
        <dbReference type="EMBL" id="RNA25785.1"/>
    </source>
</evidence>
<dbReference type="Pfam" id="PF00864">
    <property type="entry name" value="P2X_receptor"/>
    <property type="match status" value="1"/>
</dbReference>
<feature type="transmembrane region" description="Helical" evidence="10">
    <location>
        <begin position="32"/>
        <end position="51"/>
    </location>
</feature>
<evidence type="ECO:0000256" key="2">
    <source>
        <dbReference type="ARBA" id="ARBA00009848"/>
    </source>
</evidence>
<organism evidence="11 12">
    <name type="scientific">Brachionus plicatilis</name>
    <name type="common">Marine rotifer</name>
    <name type="synonym">Brachionus muelleri</name>
    <dbReference type="NCBI Taxonomy" id="10195"/>
    <lineage>
        <taxon>Eukaryota</taxon>
        <taxon>Metazoa</taxon>
        <taxon>Spiralia</taxon>
        <taxon>Gnathifera</taxon>
        <taxon>Rotifera</taxon>
        <taxon>Eurotatoria</taxon>
        <taxon>Monogononta</taxon>
        <taxon>Pseudotrocha</taxon>
        <taxon>Ploima</taxon>
        <taxon>Brachionidae</taxon>
        <taxon>Brachionus</taxon>
    </lineage>
</organism>
<keyword evidence="7 10" id="KW-0472">Membrane</keyword>
<evidence type="ECO:0000256" key="3">
    <source>
        <dbReference type="ARBA" id="ARBA00022448"/>
    </source>
</evidence>
<dbReference type="GO" id="GO:0070588">
    <property type="term" value="P:calcium ion transmembrane transport"/>
    <property type="evidence" value="ECO:0007669"/>
    <property type="project" value="TreeGrafter"/>
</dbReference>
<dbReference type="GO" id="GO:0016020">
    <property type="term" value="C:membrane"/>
    <property type="evidence" value="ECO:0007669"/>
    <property type="project" value="TreeGrafter"/>
</dbReference>
<dbReference type="AlphaFoldDB" id="A0A3M7RR21"/>
<evidence type="ECO:0000313" key="12">
    <source>
        <dbReference type="Proteomes" id="UP000276133"/>
    </source>
</evidence>
<dbReference type="InterPro" id="IPR027309">
    <property type="entry name" value="P2X_extracellular_dom_sf"/>
</dbReference>
<evidence type="ECO:0000256" key="1">
    <source>
        <dbReference type="ARBA" id="ARBA00004308"/>
    </source>
</evidence>